<gene>
    <name evidence="1" type="ORF">FDO65_05320</name>
</gene>
<keyword evidence="2" id="KW-1185">Reference proteome</keyword>
<comment type="caution">
    <text evidence="1">The sequence shown here is derived from an EMBL/GenBank/DDBJ whole genome shotgun (WGS) entry which is preliminary data.</text>
</comment>
<dbReference type="Pfam" id="PF11305">
    <property type="entry name" value="DUF3107"/>
    <property type="match status" value="1"/>
</dbReference>
<organism evidence="1 2">
    <name type="scientific">Nakamurella flava</name>
    <dbReference type="NCBI Taxonomy" id="2576308"/>
    <lineage>
        <taxon>Bacteria</taxon>
        <taxon>Bacillati</taxon>
        <taxon>Actinomycetota</taxon>
        <taxon>Actinomycetes</taxon>
        <taxon>Nakamurellales</taxon>
        <taxon>Nakamurellaceae</taxon>
        <taxon>Nakamurella</taxon>
    </lineage>
</organism>
<reference evidence="1 2" key="1">
    <citation type="submission" date="2019-05" db="EMBL/GenBank/DDBJ databases">
        <title>Nakamurella sp. N5BH11, whole genome shotgun sequence.</title>
        <authorList>
            <person name="Tuo L."/>
        </authorList>
    </citation>
    <scope>NUCLEOTIDE SEQUENCE [LARGE SCALE GENOMIC DNA]</scope>
    <source>
        <strain evidence="1 2">N5BH11</strain>
    </source>
</reference>
<sequence>MEVKIGVTDTGRELLVNSPASPEEIEAQISDALKATSNTLVLVDDKGRRVIVPSARIAYVEIAPADTRRVGFSFSG</sequence>
<evidence type="ECO:0000313" key="2">
    <source>
        <dbReference type="Proteomes" id="UP000306985"/>
    </source>
</evidence>
<dbReference type="EMBL" id="SZZH01000001">
    <property type="protein sequence ID" value="TKV61067.1"/>
    <property type="molecule type" value="Genomic_DNA"/>
</dbReference>
<protein>
    <submittedName>
        <fullName evidence="1">DUF3107 domain-containing protein</fullName>
    </submittedName>
</protein>
<dbReference type="OrthoDB" id="3268468at2"/>
<name>A0A4U6QKN1_9ACTN</name>
<accession>A0A4U6QKN1</accession>
<dbReference type="InterPro" id="IPR021456">
    <property type="entry name" value="DUF3107"/>
</dbReference>
<dbReference type="AlphaFoldDB" id="A0A4U6QKN1"/>
<dbReference type="RefSeq" id="WP_137448370.1">
    <property type="nucleotide sequence ID" value="NZ_SZZH01000001.1"/>
</dbReference>
<proteinExistence type="predicted"/>
<evidence type="ECO:0000313" key="1">
    <source>
        <dbReference type="EMBL" id="TKV61067.1"/>
    </source>
</evidence>
<dbReference type="Proteomes" id="UP000306985">
    <property type="component" value="Unassembled WGS sequence"/>
</dbReference>